<keyword evidence="5" id="KW-1185">Reference proteome</keyword>
<evidence type="ECO:0000313" key="4">
    <source>
        <dbReference type="EMBL" id="RCX18680.1"/>
    </source>
</evidence>
<dbReference type="RefSeq" id="WP_114497538.1">
    <property type="nucleotide sequence ID" value="NZ_QPJW01000006.1"/>
</dbReference>
<dbReference type="PANTHER" id="PTHR43685">
    <property type="entry name" value="GLYCOSYLTRANSFERASE"/>
    <property type="match status" value="1"/>
</dbReference>
<keyword evidence="1 4" id="KW-0808">Transferase</keyword>
<evidence type="ECO:0000256" key="1">
    <source>
        <dbReference type="ARBA" id="ARBA00022679"/>
    </source>
</evidence>
<protein>
    <submittedName>
        <fullName evidence="4">GT2 family glycosyltransferase</fullName>
    </submittedName>
</protein>
<feature type="domain" description="Glycosyltransferase 2-like" evidence="2">
    <location>
        <begin position="4"/>
        <end position="120"/>
    </location>
</feature>
<accession>A0A369BAX5</accession>
<sequence length="400" mass="45542">MKFSVVIPCYNRSLQLLLTLAAFEKQTCPPDQFEIIVVDDGSQDDTLEKLRSYRSQAPYRLVIVSVNETKGRSVARNIGVAAAGEDYIIFCDPDFLVTPDFINVHASYHSRHPDSIVSGIPNLWMGAYTQLHSDFSHQEKVSMSEVLKKTGLWQDHYFSTPETLEIVTPEDIRHQNDRLAKVVAPYEAGHPVNQQFKKTDVAPWLLSVTRCLSLPKKLFKQVRGFHEKFQKHGLEDWELGYRLHKCGYKFVSIEETIGYHQEHPSAMRNEDKGNENLKLIYQTHGFLDPELSLFAVCPPSERIEVYKNTLRVLKSWKTGKRKLYRSLAARVTRACTRNAKLFYNQPGSAASQQIAAALNAAFTASDEIYRQPLTKTVRHRKISVIMSKACKTIAKIPAKA</sequence>
<evidence type="ECO:0000313" key="5">
    <source>
        <dbReference type="Proteomes" id="UP000253090"/>
    </source>
</evidence>
<dbReference type="Pfam" id="PF00535">
    <property type="entry name" value="Glycos_transf_2"/>
    <property type="match status" value="1"/>
</dbReference>
<dbReference type="InterPro" id="IPR027791">
    <property type="entry name" value="Galactosyl_T_C"/>
</dbReference>
<dbReference type="SUPFAM" id="SSF53448">
    <property type="entry name" value="Nucleotide-diphospho-sugar transferases"/>
    <property type="match status" value="1"/>
</dbReference>
<proteinExistence type="predicted"/>
<dbReference type="Pfam" id="PF02709">
    <property type="entry name" value="Glyco_transf_7C"/>
    <property type="match status" value="1"/>
</dbReference>
<dbReference type="InterPro" id="IPR050834">
    <property type="entry name" value="Glycosyltransf_2"/>
</dbReference>
<dbReference type="Proteomes" id="UP000253090">
    <property type="component" value="Unassembled WGS sequence"/>
</dbReference>
<dbReference type="CDD" id="cd00761">
    <property type="entry name" value="Glyco_tranf_GTA_type"/>
    <property type="match status" value="1"/>
</dbReference>
<dbReference type="OrthoDB" id="9812302at2"/>
<feature type="domain" description="Galactosyltransferase C-terminal" evidence="3">
    <location>
        <begin position="212"/>
        <end position="259"/>
    </location>
</feature>
<dbReference type="Gene3D" id="3.90.550.10">
    <property type="entry name" value="Spore Coat Polysaccharide Biosynthesis Protein SpsA, Chain A"/>
    <property type="match status" value="1"/>
</dbReference>
<name>A0A369BAX5_9BACL</name>
<dbReference type="GO" id="GO:0016740">
    <property type="term" value="F:transferase activity"/>
    <property type="evidence" value="ECO:0007669"/>
    <property type="project" value="UniProtKB-KW"/>
</dbReference>
<dbReference type="AlphaFoldDB" id="A0A369BAX5"/>
<evidence type="ECO:0000259" key="2">
    <source>
        <dbReference type="Pfam" id="PF00535"/>
    </source>
</evidence>
<dbReference type="InterPro" id="IPR001173">
    <property type="entry name" value="Glyco_trans_2-like"/>
</dbReference>
<evidence type="ECO:0000259" key="3">
    <source>
        <dbReference type="Pfam" id="PF02709"/>
    </source>
</evidence>
<gene>
    <name evidence="4" type="ORF">DFP94_106214</name>
</gene>
<dbReference type="PANTHER" id="PTHR43685:SF2">
    <property type="entry name" value="GLYCOSYLTRANSFERASE 2-LIKE DOMAIN-CONTAINING PROTEIN"/>
    <property type="match status" value="1"/>
</dbReference>
<organism evidence="4 5">
    <name type="scientific">Fontibacillus phaseoli</name>
    <dbReference type="NCBI Taxonomy" id="1416533"/>
    <lineage>
        <taxon>Bacteria</taxon>
        <taxon>Bacillati</taxon>
        <taxon>Bacillota</taxon>
        <taxon>Bacilli</taxon>
        <taxon>Bacillales</taxon>
        <taxon>Paenibacillaceae</taxon>
        <taxon>Fontibacillus</taxon>
    </lineage>
</organism>
<dbReference type="InterPro" id="IPR029044">
    <property type="entry name" value="Nucleotide-diphossugar_trans"/>
</dbReference>
<reference evidence="4 5" key="1">
    <citation type="submission" date="2018-07" db="EMBL/GenBank/DDBJ databases">
        <title>Genomic Encyclopedia of Type Strains, Phase III (KMG-III): the genomes of soil and plant-associated and newly described type strains.</title>
        <authorList>
            <person name="Whitman W."/>
        </authorList>
    </citation>
    <scope>NUCLEOTIDE SEQUENCE [LARGE SCALE GENOMIC DNA]</scope>
    <source>
        <strain evidence="4 5">CECT 8333</strain>
    </source>
</reference>
<dbReference type="EMBL" id="QPJW01000006">
    <property type="protein sequence ID" value="RCX18680.1"/>
    <property type="molecule type" value="Genomic_DNA"/>
</dbReference>
<comment type="caution">
    <text evidence="4">The sequence shown here is derived from an EMBL/GenBank/DDBJ whole genome shotgun (WGS) entry which is preliminary data.</text>
</comment>